<accession>A0A840CX66</accession>
<feature type="transmembrane region" description="Helical" evidence="6">
    <location>
        <begin position="46"/>
        <end position="69"/>
    </location>
</feature>
<keyword evidence="3 6" id="KW-0812">Transmembrane</keyword>
<dbReference type="Gene3D" id="1.20.1260.100">
    <property type="entry name" value="TspO/MBR protein"/>
    <property type="match status" value="1"/>
</dbReference>
<evidence type="ECO:0000256" key="4">
    <source>
        <dbReference type="ARBA" id="ARBA00022989"/>
    </source>
</evidence>
<dbReference type="RefSeq" id="WP_183307911.1">
    <property type="nucleotide sequence ID" value="NZ_JACIEP010000010.1"/>
</dbReference>
<evidence type="ECO:0000256" key="2">
    <source>
        <dbReference type="ARBA" id="ARBA00007524"/>
    </source>
</evidence>
<reference evidence="7 8" key="1">
    <citation type="submission" date="2020-08" db="EMBL/GenBank/DDBJ databases">
        <title>Genomic Encyclopedia of Type Strains, Phase IV (KMG-IV): sequencing the most valuable type-strain genomes for metagenomic binning, comparative biology and taxonomic classification.</title>
        <authorList>
            <person name="Goeker M."/>
        </authorList>
    </citation>
    <scope>NUCLEOTIDE SEQUENCE [LARGE SCALE GENOMIC DNA]</scope>
    <source>
        <strain evidence="7 8">DSM 104969</strain>
    </source>
</reference>
<dbReference type="GO" id="GO:0033013">
    <property type="term" value="P:tetrapyrrole metabolic process"/>
    <property type="evidence" value="ECO:0007669"/>
    <property type="project" value="UniProtKB-ARBA"/>
</dbReference>
<proteinExistence type="inferred from homology"/>
<dbReference type="InterPro" id="IPR038330">
    <property type="entry name" value="TspO/MBR-related_sf"/>
</dbReference>
<sequence>MKKAANIIVPVLICFAVGYTAQYFQSDAIGSWYPALNKPRLIPPNIVFPIVWGILYLCMGISIGLILNAKSDRKTYFIRLFALQLLLNFTWSISFFYLQNPLAGMINILLLDAVVFFYIYKSFDTFTSSSILFIPYLMWICFASYLNIYILVNN</sequence>
<evidence type="ECO:0000256" key="1">
    <source>
        <dbReference type="ARBA" id="ARBA00004141"/>
    </source>
</evidence>
<keyword evidence="5 6" id="KW-0472">Membrane</keyword>
<evidence type="ECO:0000256" key="6">
    <source>
        <dbReference type="SAM" id="Phobius"/>
    </source>
</evidence>
<dbReference type="PIRSF" id="PIRSF005859">
    <property type="entry name" value="PBR"/>
    <property type="match status" value="1"/>
</dbReference>
<keyword evidence="4 6" id="KW-1133">Transmembrane helix</keyword>
<dbReference type="PANTHER" id="PTHR10057:SF0">
    <property type="entry name" value="TRANSLOCATOR PROTEIN"/>
    <property type="match status" value="1"/>
</dbReference>
<comment type="caution">
    <text evidence="7">The sequence shown here is derived from an EMBL/GenBank/DDBJ whole genome shotgun (WGS) entry which is preliminary data.</text>
</comment>
<feature type="transmembrane region" description="Helical" evidence="6">
    <location>
        <begin position="7"/>
        <end position="26"/>
    </location>
</feature>
<comment type="subcellular location">
    <subcellularLocation>
        <location evidence="1">Membrane</location>
        <topology evidence="1">Multi-pass membrane protein</topology>
    </subcellularLocation>
</comment>
<evidence type="ECO:0000313" key="7">
    <source>
        <dbReference type="EMBL" id="MBB4037032.1"/>
    </source>
</evidence>
<protein>
    <submittedName>
        <fullName evidence="7">Tryptophan-rich sensory protein</fullName>
    </submittedName>
</protein>
<keyword evidence="8" id="KW-1185">Reference proteome</keyword>
<dbReference type="CDD" id="cd15904">
    <property type="entry name" value="TSPO_MBR"/>
    <property type="match status" value="1"/>
</dbReference>
<feature type="transmembrane region" description="Helical" evidence="6">
    <location>
        <begin position="76"/>
        <end position="96"/>
    </location>
</feature>
<dbReference type="EMBL" id="JACIEP010000010">
    <property type="protein sequence ID" value="MBB4037032.1"/>
    <property type="molecule type" value="Genomic_DNA"/>
</dbReference>
<dbReference type="GO" id="GO:0016020">
    <property type="term" value="C:membrane"/>
    <property type="evidence" value="ECO:0007669"/>
    <property type="project" value="UniProtKB-SubCell"/>
</dbReference>
<feature type="transmembrane region" description="Helical" evidence="6">
    <location>
        <begin position="102"/>
        <end position="120"/>
    </location>
</feature>
<evidence type="ECO:0000256" key="5">
    <source>
        <dbReference type="ARBA" id="ARBA00023136"/>
    </source>
</evidence>
<dbReference type="PANTHER" id="PTHR10057">
    <property type="entry name" value="PERIPHERAL-TYPE BENZODIAZEPINE RECEPTOR"/>
    <property type="match status" value="1"/>
</dbReference>
<dbReference type="InterPro" id="IPR004307">
    <property type="entry name" value="TspO_MBR"/>
</dbReference>
<dbReference type="FunFam" id="1.20.1260.100:FF:000001">
    <property type="entry name" value="translocator protein 2"/>
    <property type="match status" value="1"/>
</dbReference>
<name>A0A840CX66_9BACT</name>
<gene>
    <name evidence="7" type="ORF">GGR21_002946</name>
</gene>
<dbReference type="AlphaFoldDB" id="A0A840CX66"/>
<evidence type="ECO:0000313" key="8">
    <source>
        <dbReference type="Proteomes" id="UP000555103"/>
    </source>
</evidence>
<evidence type="ECO:0000256" key="3">
    <source>
        <dbReference type="ARBA" id="ARBA00022692"/>
    </source>
</evidence>
<organism evidence="7 8">
    <name type="scientific">Dysgonomonas hofstadii</name>
    <dbReference type="NCBI Taxonomy" id="637886"/>
    <lineage>
        <taxon>Bacteria</taxon>
        <taxon>Pseudomonadati</taxon>
        <taxon>Bacteroidota</taxon>
        <taxon>Bacteroidia</taxon>
        <taxon>Bacteroidales</taxon>
        <taxon>Dysgonomonadaceae</taxon>
        <taxon>Dysgonomonas</taxon>
    </lineage>
</organism>
<dbReference type="Pfam" id="PF03073">
    <property type="entry name" value="TspO_MBR"/>
    <property type="match status" value="1"/>
</dbReference>
<dbReference type="Proteomes" id="UP000555103">
    <property type="component" value="Unassembled WGS sequence"/>
</dbReference>
<feature type="transmembrane region" description="Helical" evidence="6">
    <location>
        <begin position="132"/>
        <end position="152"/>
    </location>
</feature>
<comment type="similarity">
    <text evidence="2">Belongs to the TspO/BZRP family.</text>
</comment>